<dbReference type="OrthoDB" id="9801997at2"/>
<name>A0A4D7DJ32_9HYPH</name>
<evidence type="ECO:0000313" key="2">
    <source>
        <dbReference type="EMBL" id="QCI97463.1"/>
    </source>
</evidence>
<dbReference type="KEGG" id="alf:CFBP5473_05730"/>
<dbReference type="EMBL" id="CP072167">
    <property type="protein sequence ID" value="QYA07099.1"/>
    <property type="molecule type" value="Genomic_DNA"/>
</dbReference>
<dbReference type="SUPFAM" id="SSF69118">
    <property type="entry name" value="AhpD-like"/>
    <property type="match status" value="1"/>
</dbReference>
<dbReference type="InterPro" id="IPR004675">
    <property type="entry name" value="AhpD_core"/>
</dbReference>
<dbReference type="Pfam" id="PF02627">
    <property type="entry name" value="CMD"/>
    <property type="match status" value="1"/>
</dbReference>
<reference evidence="2 4" key="1">
    <citation type="submission" date="2019-04" db="EMBL/GenBank/DDBJ databases">
        <title>Complete genome sequence of Agrobacterium larrymoorei CFBP5473.</title>
        <authorList>
            <person name="Haryono M."/>
            <person name="Chou L."/>
            <person name="Lin Y.-C."/>
            <person name="Lai E.-M."/>
            <person name="Kuo C.-H."/>
        </authorList>
    </citation>
    <scope>NUCLEOTIDE SEQUENCE [LARGE SCALE GENOMIC DNA]</scope>
    <source>
        <strain evidence="2 4">CFBP5473</strain>
    </source>
</reference>
<feature type="domain" description="Carboxymuconolactone decarboxylase-like" evidence="1">
    <location>
        <begin position="46"/>
        <end position="124"/>
    </location>
</feature>
<dbReference type="AlphaFoldDB" id="A0A4D7DJ32"/>
<evidence type="ECO:0000259" key="1">
    <source>
        <dbReference type="Pfam" id="PF02627"/>
    </source>
</evidence>
<dbReference type="PANTHER" id="PTHR35446:SF2">
    <property type="entry name" value="CARBOXYMUCONOLACTONE DECARBOXYLASE-LIKE DOMAIN-CONTAINING PROTEIN"/>
    <property type="match status" value="1"/>
</dbReference>
<organism evidence="2 4">
    <name type="scientific">Agrobacterium larrymoorei</name>
    <dbReference type="NCBI Taxonomy" id="160699"/>
    <lineage>
        <taxon>Bacteria</taxon>
        <taxon>Pseudomonadati</taxon>
        <taxon>Pseudomonadota</taxon>
        <taxon>Alphaproteobacteria</taxon>
        <taxon>Hyphomicrobiales</taxon>
        <taxon>Rhizobiaceae</taxon>
        <taxon>Rhizobium/Agrobacterium group</taxon>
        <taxon>Agrobacterium</taxon>
    </lineage>
</organism>
<protein>
    <submittedName>
        <fullName evidence="2">Carboxymuconolactone decarboxylase family protein</fullName>
    </submittedName>
</protein>
<dbReference type="Gene3D" id="1.20.1290.10">
    <property type="entry name" value="AhpD-like"/>
    <property type="match status" value="1"/>
</dbReference>
<dbReference type="PANTHER" id="PTHR35446">
    <property type="entry name" value="SI:CH211-175M2.5"/>
    <property type="match status" value="1"/>
</dbReference>
<dbReference type="InterPro" id="IPR029032">
    <property type="entry name" value="AhpD-like"/>
</dbReference>
<sequence length="138" mass="14997">MSTVSKAQNPEADPRVKAVFDDIRTTRKSDFINNMWLYLAFDPDLLEKTWAEVKAVMATPSALDPVVKEMLYIAVSVTNGCSYCAHSHTAAAKAKGMTNDQHADLLQVIALAAKTNQLATALQLPVDAAFDADVDRSV</sequence>
<dbReference type="InterPro" id="IPR003779">
    <property type="entry name" value="CMD-like"/>
</dbReference>
<accession>A0A4D7DJ32</accession>
<reference evidence="3 5" key="2">
    <citation type="submission" date="2021-03" db="EMBL/GenBank/DDBJ databases">
        <title>Rapid diversification of plasmids in a genus of pathogenic and nitrogen fixing bacteria.</title>
        <authorList>
            <person name="Weisberg A.J."/>
            <person name="Miller M."/>
            <person name="Ream W."/>
            <person name="Grunwald N.J."/>
            <person name="Chang J.H."/>
        </authorList>
    </citation>
    <scope>NUCLEOTIDE SEQUENCE [LARGE SCALE GENOMIC DNA]</scope>
    <source>
        <strain evidence="3 5">AF3.44</strain>
    </source>
</reference>
<evidence type="ECO:0000313" key="4">
    <source>
        <dbReference type="Proteomes" id="UP000298545"/>
    </source>
</evidence>
<dbReference type="STRING" id="1367849.GCA_000518585_01595"/>
<dbReference type="RefSeq" id="WP_027674419.1">
    <property type="nucleotide sequence ID" value="NZ_CP039691.1"/>
</dbReference>
<dbReference type="GO" id="GO:0051920">
    <property type="term" value="F:peroxiredoxin activity"/>
    <property type="evidence" value="ECO:0007669"/>
    <property type="project" value="InterPro"/>
</dbReference>
<evidence type="ECO:0000313" key="3">
    <source>
        <dbReference type="EMBL" id="QYA07099.1"/>
    </source>
</evidence>
<dbReference type="EMBL" id="CP039691">
    <property type="protein sequence ID" value="QCI97463.1"/>
    <property type="molecule type" value="Genomic_DNA"/>
</dbReference>
<dbReference type="Proteomes" id="UP000826513">
    <property type="component" value="Chromosome 1"/>
</dbReference>
<keyword evidence="5" id="KW-1185">Reference proteome</keyword>
<proteinExistence type="predicted"/>
<evidence type="ECO:0000313" key="5">
    <source>
        <dbReference type="Proteomes" id="UP000826513"/>
    </source>
</evidence>
<dbReference type="NCBIfam" id="TIGR00778">
    <property type="entry name" value="ahpD_dom"/>
    <property type="match status" value="1"/>
</dbReference>
<gene>
    <name evidence="2" type="ORF">CFBP5473_05730</name>
    <name evidence="3" type="ORF">J5285_13950</name>
</gene>
<dbReference type="Proteomes" id="UP000298545">
    <property type="component" value="Chromosome circular"/>
</dbReference>